<proteinExistence type="predicted"/>
<dbReference type="CDD" id="cd14852">
    <property type="entry name" value="LD-carboxypeptidase"/>
    <property type="match status" value="1"/>
</dbReference>
<reference evidence="3" key="1">
    <citation type="submission" date="2023-07" db="EMBL/GenBank/DDBJ databases">
        <title>Conexibacter stalactiti sp. nov., isolated from stalactites in a lava cave and emended description of the genus Conexibacter.</title>
        <authorList>
            <person name="Lee S.D."/>
        </authorList>
    </citation>
    <scope>NUCLEOTIDE SEQUENCE [LARGE SCALE GENOMIC DNA]</scope>
    <source>
        <strain evidence="3">KCTC 39840</strain>
    </source>
</reference>
<dbReference type="InterPro" id="IPR003709">
    <property type="entry name" value="VanY-like_core_dom"/>
</dbReference>
<reference evidence="2 3" key="2">
    <citation type="submission" date="2023-10" db="EMBL/GenBank/DDBJ databases">
        <authorList>
            <person name="Han X.F."/>
        </authorList>
    </citation>
    <scope>NUCLEOTIDE SEQUENCE [LARGE SCALE GENOMIC DNA]</scope>
    <source>
        <strain evidence="2 3">KCTC 39840</strain>
    </source>
</reference>
<dbReference type="InterPro" id="IPR052179">
    <property type="entry name" value="DD-CPase-like"/>
</dbReference>
<dbReference type="InterPro" id="IPR058193">
    <property type="entry name" value="VanY/YodJ_core_dom"/>
</dbReference>
<dbReference type="InterPro" id="IPR009045">
    <property type="entry name" value="Zn_M74/Hedgehog-like"/>
</dbReference>
<dbReference type="Proteomes" id="UP001284601">
    <property type="component" value="Unassembled WGS sequence"/>
</dbReference>
<organism evidence="2 3">
    <name type="scientific">Conexibacter stalactiti</name>
    <dbReference type="NCBI Taxonomy" id="1940611"/>
    <lineage>
        <taxon>Bacteria</taxon>
        <taxon>Bacillati</taxon>
        <taxon>Actinomycetota</taxon>
        <taxon>Thermoleophilia</taxon>
        <taxon>Solirubrobacterales</taxon>
        <taxon>Conexibacteraceae</taxon>
        <taxon>Conexibacter</taxon>
    </lineage>
</organism>
<evidence type="ECO:0000259" key="1">
    <source>
        <dbReference type="Pfam" id="PF02557"/>
    </source>
</evidence>
<evidence type="ECO:0000313" key="3">
    <source>
        <dbReference type="Proteomes" id="UP001284601"/>
    </source>
</evidence>
<evidence type="ECO:0000313" key="2">
    <source>
        <dbReference type="EMBL" id="MDW5597859.1"/>
    </source>
</evidence>
<feature type="non-terminal residue" evidence="2">
    <location>
        <position position="1"/>
    </location>
</feature>
<dbReference type="PANTHER" id="PTHR34385">
    <property type="entry name" value="D-ALANYL-D-ALANINE CARBOXYPEPTIDASE"/>
    <property type="match status" value="1"/>
</dbReference>
<dbReference type="EMBL" id="JAWSTH010000107">
    <property type="protein sequence ID" value="MDW5597859.1"/>
    <property type="molecule type" value="Genomic_DNA"/>
</dbReference>
<dbReference type="SUPFAM" id="SSF55166">
    <property type="entry name" value="Hedgehog/DD-peptidase"/>
    <property type="match status" value="1"/>
</dbReference>
<protein>
    <submittedName>
        <fullName evidence="2">M15 family metallopeptidase</fullName>
    </submittedName>
</protein>
<dbReference type="Pfam" id="PF02557">
    <property type="entry name" value="VanY"/>
    <property type="match status" value="1"/>
</dbReference>
<accession>A0ABU4I0K7</accession>
<sequence>AAVARAAAARAGAARAAAARADADVLVDKRRGLPARYVPRDLVVPRVRFLAGVPQEAQRLRRRPARALERLFAAARRDGVPLAAVSGYRSFGSQRALFSGYASERGAENASHVSARAGHSEHQTGLAIDLAGADGRCAATGCFAGSRPARWLAAHAAEHGFVVRYPRGRERVTGYAYEPWHLRWVGVELASESIRSGRTLDELLR</sequence>
<dbReference type="PANTHER" id="PTHR34385:SF1">
    <property type="entry name" value="PEPTIDOGLYCAN L-ALANYL-D-GLUTAMATE ENDOPEPTIDASE CWLK"/>
    <property type="match status" value="1"/>
</dbReference>
<comment type="caution">
    <text evidence="2">The sequence shown here is derived from an EMBL/GenBank/DDBJ whole genome shotgun (WGS) entry which is preliminary data.</text>
</comment>
<dbReference type="RefSeq" id="WP_318600330.1">
    <property type="nucleotide sequence ID" value="NZ_JAWSTH010000107.1"/>
</dbReference>
<dbReference type="Gene3D" id="3.30.1380.10">
    <property type="match status" value="1"/>
</dbReference>
<name>A0ABU4I0K7_9ACTN</name>
<feature type="domain" description="D-alanyl-D-alanine carboxypeptidase-like core" evidence="1">
    <location>
        <begin position="59"/>
        <end position="186"/>
    </location>
</feature>
<keyword evidence="3" id="KW-1185">Reference proteome</keyword>
<gene>
    <name evidence="2" type="ORF">R7226_26130</name>
</gene>